<reference evidence="1 2" key="1">
    <citation type="journal article" date="2014" name="Genome Announc.">
        <title>Genome Sequence of a Promising Hydrogen-Producing Facultative Anaerobic Bacterium, Brevundimonas naejangsanensis Strain B1.</title>
        <authorList>
            <person name="Su H."/>
            <person name="Zhang T."/>
            <person name="Bao M."/>
            <person name="Jiang Y."/>
            <person name="Wang Y."/>
            <person name="Tan T."/>
        </authorList>
    </citation>
    <scope>NUCLEOTIDE SEQUENCE [LARGE SCALE GENOMIC DNA]</scope>
    <source>
        <strain evidence="1 2">B1</strain>
    </source>
</reference>
<protein>
    <recommendedName>
        <fullName evidence="3">Nucleotidyltransferase family protein</fullName>
    </recommendedName>
</protein>
<dbReference type="AlphaFoldDB" id="A0A172Y781"/>
<sequence length="199" mass="22287">MSVEGVTTAAELETRLTEIVRANAGLMHVLGVMRDLDLPDWRLFSGAVYQSVWNERTGRAPGYGVKDYDIGYFDRDTSWDAEDVIIKRVAAAFAPEFRDIVEVRNQARVHLWFEGKFGETYEPLTCTDDAPARFVAPAFALGVRLEKDDAISVVAPFGLQDVFDMVIRPNPTRGLAKGWDRVIANARGRWPEITVIEPA</sequence>
<keyword evidence="2" id="KW-1185">Reference proteome</keyword>
<dbReference type="InterPro" id="IPR009267">
    <property type="entry name" value="NTP_transf_6"/>
</dbReference>
<dbReference type="PANTHER" id="PTHR39166:SF1">
    <property type="entry name" value="BLL1166 PROTEIN"/>
    <property type="match status" value="1"/>
</dbReference>
<proteinExistence type="predicted"/>
<dbReference type="RefSeq" id="WP_029972725.1">
    <property type="nucleotide sequence ID" value="NZ_CP015614.1"/>
</dbReference>
<dbReference type="Pfam" id="PF06042">
    <property type="entry name" value="NTP_transf_6"/>
    <property type="match status" value="1"/>
</dbReference>
<accession>A0A172Y781</accession>
<organism evidence="1 2">
    <name type="scientific">Brevundimonas naejangsanensis</name>
    <dbReference type="NCBI Taxonomy" id="588932"/>
    <lineage>
        <taxon>Bacteria</taxon>
        <taxon>Pseudomonadati</taxon>
        <taxon>Pseudomonadota</taxon>
        <taxon>Alphaproteobacteria</taxon>
        <taxon>Caulobacterales</taxon>
        <taxon>Caulobacteraceae</taxon>
        <taxon>Brevundimonas</taxon>
    </lineage>
</organism>
<gene>
    <name evidence="1" type="ORF">DA69_09760</name>
</gene>
<dbReference type="KEGG" id="bne:DA69_09760"/>
<dbReference type="PANTHER" id="PTHR39166">
    <property type="entry name" value="BLL1166 PROTEIN"/>
    <property type="match status" value="1"/>
</dbReference>
<dbReference type="Proteomes" id="UP000077603">
    <property type="component" value="Chromosome"/>
</dbReference>
<dbReference type="EMBL" id="CP015614">
    <property type="protein sequence ID" value="ANF55006.1"/>
    <property type="molecule type" value="Genomic_DNA"/>
</dbReference>
<evidence type="ECO:0000313" key="1">
    <source>
        <dbReference type="EMBL" id="ANF55006.1"/>
    </source>
</evidence>
<name>A0A172Y781_9CAUL</name>
<evidence type="ECO:0008006" key="3">
    <source>
        <dbReference type="Google" id="ProtNLM"/>
    </source>
</evidence>
<dbReference type="STRING" id="588932.DA69_09760"/>
<dbReference type="eggNOG" id="COG3575">
    <property type="taxonomic scope" value="Bacteria"/>
</dbReference>
<evidence type="ECO:0000313" key="2">
    <source>
        <dbReference type="Proteomes" id="UP000077603"/>
    </source>
</evidence>